<name>A0A5E6MEN4_9BACT</name>
<reference evidence="1" key="1">
    <citation type="submission" date="2019-09" db="EMBL/GenBank/DDBJ databases">
        <authorList>
            <person name="Cremers G."/>
        </authorList>
    </citation>
    <scope>NUCLEOTIDE SEQUENCE [LARGE SCALE GENOMIC DNA]</scope>
    <source>
        <strain evidence="1">3B</strain>
    </source>
</reference>
<dbReference type="EMBL" id="CABFUZ020000162">
    <property type="protein sequence ID" value="VVM07435.1"/>
    <property type="molecule type" value="Genomic_DNA"/>
</dbReference>
<gene>
    <name evidence="1" type="ORF">MAMC_01594</name>
</gene>
<comment type="caution">
    <text evidence="1">The sequence shown here is derived from an EMBL/GenBank/DDBJ whole genome shotgun (WGS) entry which is preliminary data.</text>
</comment>
<accession>A0A5E6MEN4</accession>
<proteinExistence type="predicted"/>
<dbReference type="AlphaFoldDB" id="A0A5E6MEN4"/>
<organism evidence="1 2">
    <name type="scientific">Methylacidimicrobium cyclopophantes</name>
    <dbReference type="NCBI Taxonomy" id="1041766"/>
    <lineage>
        <taxon>Bacteria</taxon>
        <taxon>Pseudomonadati</taxon>
        <taxon>Verrucomicrobiota</taxon>
        <taxon>Methylacidimicrobium</taxon>
    </lineage>
</organism>
<evidence type="ECO:0000313" key="1">
    <source>
        <dbReference type="EMBL" id="VVM07435.1"/>
    </source>
</evidence>
<keyword evidence="2" id="KW-1185">Reference proteome</keyword>
<evidence type="ECO:0000313" key="2">
    <source>
        <dbReference type="Proteomes" id="UP000381693"/>
    </source>
</evidence>
<protein>
    <submittedName>
        <fullName evidence="1">Uncharacterized protein</fullName>
    </submittedName>
</protein>
<sequence length="66" mass="7275">MTVDDSFASGEFRTATHPFRDAAAFLREAACLSFVRDRFWPDRQVVPAKKRSSGFGSRVVAGLKPG</sequence>
<dbReference type="RefSeq" id="WP_142525572.1">
    <property type="nucleotide sequence ID" value="NZ_CABFUZ020000162.1"/>
</dbReference>
<dbReference type="Proteomes" id="UP000381693">
    <property type="component" value="Unassembled WGS sequence"/>
</dbReference>